<feature type="domain" description="FYVE-type" evidence="9">
    <location>
        <begin position="515"/>
        <end position="592"/>
    </location>
</feature>
<dbReference type="SUPFAM" id="SSF48403">
    <property type="entry name" value="Ankyrin repeat"/>
    <property type="match status" value="1"/>
</dbReference>
<keyword evidence="2" id="KW-0677">Repeat</keyword>
<dbReference type="PROSITE" id="PS50178">
    <property type="entry name" value="ZF_FYVE"/>
    <property type="match status" value="1"/>
</dbReference>
<reference evidence="10" key="1">
    <citation type="submission" date="2022-12" db="EMBL/GenBank/DDBJ databases">
        <authorList>
            <person name="Webb A."/>
        </authorList>
    </citation>
    <scope>NUCLEOTIDE SEQUENCE</scope>
    <source>
        <strain evidence="10">Pd1</strain>
    </source>
</reference>
<dbReference type="PANTHER" id="PTHR24198:SF165">
    <property type="entry name" value="ANKYRIN REPEAT-CONTAINING PROTEIN-RELATED"/>
    <property type="match status" value="1"/>
</dbReference>
<evidence type="ECO:0000256" key="1">
    <source>
        <dbReference type="ARBA" id="ARBA00022723"/>
    </source>
</evidence>
<keyword evidence="5 6" id="KW-0040">ANK repeat</keyword>
<feature type="region of interest" description="Disordered" evidence="8">
    <location>
        <begin position="34"/>
        <end position="155"/>
    </location>
</feature>
<protein>
    <recommendedName>
        <fullName evidence="9">FYVE-type domain-containing protein</fullName>
    </recommendedName>
</protein>
<dbReference type="PROSITE" id="PS50088">
    <property type="entry name" value="ANK_REPEAT"/>
    <property type="match status" value="1"/>
</dbReference>
<dbReference type="Gene3D" id="1.25.40.20">
    <property type="entry name" value="Ankyrin repeat-containing domain"/>
    <property type="match status" value="1"/>
</dbReference>
<dbReference type="EMBL" id="CANTFM010000631">
    <property type="protein sequence ID" value="CAI5726742.1"/>
    <property type="molecule type" value="Genomic_DNA"/>
</dbReference>
<evidence type="ECO:0000256" key="7">
    <source>
        <dbReference type="PROSITE-ProRule" id="PRU00091"/>
    </source>
</evidence>
<keyword evidence="1" id="KW-0479">Metal-binding</keyword>
<keyword evidence="11" id="KW-1185">Reference proteome</keyword>
<evidence type="ECO:0000256" key="8">
    <source>
        <dbReference type="SAM" id="MobiDB-lite"/>
    </source>
</evidence>
<organism evidence="10 11">
    <name type="scientific">Peronospora destructor</name>
    <dbReference type="NCBI Taxonomy" id="86335"/>
    <lineage>
        <taxon>Eukaryota</taxon>
        <taxon>Sar</taxon>
        <taxon>Stramenopiles</taxon>
        <taxon>Oomycota</taxon>
        <taxon>Peronosporomycetes</taxon>
        <taxon>Peronosporales</taxon>
        <taxon>Peronosporaceae</taxon>
        <taxon>Peronospora</taxon>
    </lineage>
</organism>
<keyword evidence="3 7" id="KW-0863">Zinc-finger</keyword>
<sequence length="644" mass="71345">MLDSCSSKEMDLAYMPYHEGLVNHKAPPVRGSLSVRVSHQQQHGQQSSCYCDSDDDDVSDDPAWMNAPRGSLQPAFPPSLMKKASAWSATASQTSSRVSDPIYSAVEEEEMRKDKKDDNQDDDEFSSTMPTRQSEVSSWEKKNSKGERGSMNNVDDELTIDLKPHKCVSTTPTNQAPANPTTLNRVLNLDAPKISCGISEMETLSVEQEKSDSPTKGSTPPISVAAVGGHNGYRDSMMRYRPTDLKQRNPMTAMMSRNSLALENFESSTGLRASNRSSNALDSGRSLEPFGSSCGADPMSGRGSVMHFGPRVTEEGLSTYLWAVKSGNLQLLRLCLEDRNTNFTERDPVHGQSAMHIAVRFGQLHAIQLLCGKKTRGLLIDAVDTRRNTPLHLASAKSRRITKYLLEHGADASRANNRNQTPLAVHILTTKRDDPLIAEMLLQHKTDPNGPVGNSTLLHKAVDLNFYEIAYCLVRHGARLDEKDPQGRMVFDKVDQKMLRQLCGKIVYPPVWIPNTERKSCMSCLRNFGPLGLGVRRHHCRHCGRLICGRCSHVSVESEAFPTAFVGQIDRNPSDERSNLKRVCKTCSSVFDERAKQAKESSPGGSGKWSKAFMDRVVGFTWDDIENKDDTSNLGSSRRRSLAA</sequence>
<feature type="repeat" description="ANK" evidence="6">
    <location>
        <begin position="386"/>
        <end position="417"/>
    </location>
</feature>
<dbReference type="Pfam" id="PF01363">
    <property type="entry name" value="FYVE"/>
    <property type="match status" value="1"/>
</dbReference>
<dbReference type="InterPro" id="IPR036770">
    <property type="entry name" value="Ankyrin_rpt-contain_sf"/>
</dbReference>
<dbReference type="GO" id="GO:0008270">
    <property type="term" value="F:zinc ion binding"/>
    <property type="evidence" value="ECO:0007669"/>
    <property type="project" value="UniProtKB-KW"/>
</dbReference>
<evidence type="ECO:0000256" key="5">
    <source>
        <dbReference type="ARBA" id="ARBA00023043"/>
    </source>
</evidence>
<dbReference type="InterPro" id="IPR011011">
    <property type="entry name" value="Znf_FYVE_PHD"/>
</dbReference>
<dbReference type="PANTHER" id="PTHR24198">
    <property type="entry name" value="ANKYRIN REPEAT AND PROTEIN KINASE DOMAIN-CONTAINING PROTEIN"/>
    <property type="match status" value="1"/>
</dbReference>
<dbReference type="SUPFAM" id="SSF57903">
    <property type="entry name" value="FYVE/PHD zinc finger"/>
    <property type="match status" value="1"/>
</dbReference>
<dbReference type="Proteomes" id="UP001162029">
    <property type="component" value="Unassembled WGS sequence"/>
</dbReference>
<feature type="compositionally biased region" description="Low complexity" evidence="8">
    <location>
        <begin position="38"/>
        <end position="51"/>
    </location>
</feature>
<dbReference type="SMART" id="SM00064">
    <property type="entry name" value="FYVE"/>
    <property type="match status" value="1"/>
</dbReference>
<evidence type="ECO:0000256" key="4">
    <source>
        <dbReference type="ARBA" id="ARBA00022833"/>
    </source>
</evidence>
<dbReference type="InterPro" id="IPR000306">
    <property type="entry name" value="Znf_FYVE"/>
</dbReference>
<evidence type="ECO:0000259" key="9">
    <source>
        <dbReference type="PROSITE" id="PS50178"/>
    </source>
</evidence>
<feature type="compositionally biased region" description="Polar residues" evidence="8">
    <location>
        <begin position="126"/>
        <end position="137"/>
    </location>
</feature>
<gene>
    <name evidence="10" type="ORF">PDE001_LOCUS3653</name>
</gene>
<feature type="region of interest" description="Disordered" evidence="8">
    <location>
        <begin position="625"/>
        <end position="644"/>
    </location>
</feature>
<proteinExistence type="predicted"/>
<name>A0AAV0TSH9_9STRA</name>
<evidence type="ECO:0000256" key="3">
    <source>
        <dbReference type="ARBA" id="ARBA00022771"/>
    </source>
</evidence>
<comment type="caution">
    <text evidence="10">The sequence shown here is derived from an EMBL/GenBank/DDBJ whole genome shotgun (WGS) entry which is preliminary data.</text>
</comment>
<dbReference type="AlphaFoldDB" id="A0AAV0TSH9"/>
<dbReference type="InterPro" id="IPR013083">
    <property type="entry name" value="Znf_RING/FYVE/PHD"/>
</dbReference>
<evidence type="ECO:0000256" key="2">
    <source>
        <dbReference type="ARBA" id="ARBA00022737"/>
    </source>
</evidence>
<accession>A0AAV0TSH9</accession>
<evidence type="ECO:0000313" key="10">
    <source>
        <dbReference type="EMBL" id="CAI5726742.1"/>
    </source>
</evidence>
<feature type="region of interest" description="Disordered" evidence="8">
    <location>
        <begin position="206"/>
        <end position="237"/>
    </location>
</feature>
<evidence type="ECO:0000256" key="6">
    <source>
        <dbReference type="PROSITE-ProRule" id="PRU00023"/>
    </source>
</evidence>
<dbReference type="InterPro" id="IPR017455">
    <property type="entry name" value="Znf_FYVE-rel"/>
</dbReference>
<feature type="compositionally biased region" description="Low complexity" evidence="8">
    <location>
        <begin position="84"/>
        <end position="96"/>
    </location>
</feature>
<evidence type="ECO:0000313" key="11">
    <source>
        <dbReference type="Proteomes" id="UP001162029"/>
    </source>
</evidence>
<dbReference type="InterPro" id="IPR002110">
    <property type="entry name" value="Ankyrin_rpt"/>
</dbReference>
<keyword evidence="4" id="KW-0862">Zinc</keyword>
<feature type="compositionally biased region" description="Basic and acidic residues" evidence="8">
    <location>
        <begin position="138"/>
        <end position="148"/>
    </location>
</feature>
<dbReference type="Pfam" id="PF12796">
    <property type="entry name" value="Ank_2"/>
    <property type="match status" value="1"/>
</dbReference>
<dbReference type="SMART" id="SM00248">
    <property type="entry name" value="ANK"/>
    <property type="match status" value="5"/>
</dbReference>
<dbReference type="Gene3D" id="3.30.40.10">
    <property type="entry name" value="Zinc/RING finger domain, C3HC4 (zinc finger)"/>
    <property type="match status" value="1"/>
</dbReference>